<protein>
    <submittedName>
        <fullName evidence="3">Reverse transcriptase domain-containing protein</fullName>
    </submittedName>
</protein>
<dbReference type="PANTHER" id="PTHR47331:SF4">
    <property type="entry name" value="PEPTIDASE S1 DOMAIN-CONTAINING PROTEIN"/>
    <property type="match status" value="1"/>
</dbReference>
<dbReference type="OrthoDB" id="6142605at2759"/>
<evidence type="ECO:0000313" key="1">
    <source>
        <dbReference type="EMBL" id="VDP67516.1"/>
    </source>
</evidence>
<reference evidence="3" key="1">
    <citation type="submission" date="2016-06" db="UniProtKB">
        <authorList>
            <consortium name="WormBaseParasite"/>
        </authorList>
    </citation>
    <scope>IDENTIFICATION</scope>
</reference>
<dbReference type="SUPFAM" id="SSF56672">
    <property type="entry name" value="DNA/RNA polymerases"/>
    <property type="match status" value="1"/>
</dbReference>
<evidence type="ECO:0000313" key="3">
    <source>
        <dbReference type="WBParaSite" id="ECPE_0000281601-mRNA-1"/>
    </source>
</evidence>
<dbReference type="EMBL" id="UZAN01039874">
    <property type="protein sequence ID" value="VDP67516.1"/>
    <property type="molecule type" value="Genomic_DNA"/>
</dbReference>
<organism evidence="3">
    <name type="scientific">Echinostoma caproni</name>
    <dbReference type="NCBI Taxonomy" id="27848"/>
    <lineage>
        <taxon>Eukaryota</taxon>
        <taxon>Metazoa</taxon>
        <taxon>Spiralia</taxon>
        <taxon>Lophotrochozoa</taxon>
        <taxon>Platyhelminthes</taxon>
        <taxon>Trematoda</taxon>
        <taxon>Digenea</taxon>
        <taxon>Plagiorchiida</taxon>
        <taxon>Echinostomata</taxon>
        <taxon>Echinostomatoidea</taxon>
        <taxon>Echinostomatidae</taxon>
        <taxon>Echinostoma</taxon>
    </lineage>
</organism>
<gene>
    <name evidence="1" type="ORF">ECPE_LOCUS2813</name>
</gene>
<sequence length="181" mass="20142">MLFLQGPNIVSSLLGVLLHFRQKNFAGNKDTEGIFLQVKVPESYQTALRFLWWSDGEQAQRVEEYCMTVHPFGAVSSPLSASFALRKTANFYGHDRPSSTTDAVQGSFYVDDLLLSVDNQIEVRITISGLTQLLSCARFKLTKWASNQREVLIQNPSDDNNVSVEELSEGTLPIEKALGLA</sequence>
<reference evidence="1 2" key="2">
    <citation type="submission" date="2018-11" db="EMBL/GenBank/DDBJ databases">
        <authorList>
            <consortium name="Pathogen Informatics"/>
        </authorList>
    </citation>
    <scope>NUCLEOTIDE SEQUENCE [LARGE SCALE GENOMIC DNA]</scope>
    <source>
        <strain evidence="1 2">Egypt</strain>
    </source>
</reference>
<evidence type="ECO:0000313" key="2">
    <source>
        <dbReference type="Proteomes" id="UP000272942"/>
    </source>
</evidence>
<dbReference type="PANTHER" id="PTHR47331">
    <property type="entry name" value="PHD-TYPE DOMAIN-CONTAINING PROTEIN"/>
    <property type="match status" value="1"/>
</dbReference>
<keyword evidence="2" id="KW-1185">Reference proteome</keyword>
<name>A0A183A778_9TREM</name>
<dbReference type="WBParaSite" id="ECPE_0000281601-mRNA-1">
    <property type="protein sequence ID" value="ECPE_0000281601-mRNA-1"/>
    <property type="gene ID" value="ECPE_0000281601"/>
</dbReference>
<dbReference type="InterPro" id="IPR043502">
    <property type="entry name" value="DNA/RNA_pol_sf"/>
</dbReference>
<accession>A0A183A778</accession>
<dbReference type="Proteomes" id="UP000272942">
    <property type="component" value="Unassembled WGS sequence"/>
</dbReference>
<proteinExistence type="predicted"/>
<dbReference type="AlphaFoldDB" id="A0A183A778"/>